<reference evidence="2 3" key="1">
    <citation type="submission" date="2018-09" db="EMBL/GenBank/DDBJ databases">
        <title>Genomic investigation of the strawberry pathogen Phytophthora fragariae indicates pathogenicity is determined by transcriptional variation in three key races.</title>
        <authorList>
            <person name="Adams T.M."/>
            <person name="Armitage A.D."/>
            <person name="Sobczyk M.K."/>
            <person name="Bates H.J."/>
            <person name="Dunwell J.M."/>
            <person name="Nellist C.F."/>
            <person name="Harrison R.J."/>
        </authorList>
    </citation>
    <scope>NUCLEOTIDE SEQUENCE [LARGE SCALE GENOMIC DNA]</scope>
    <source>
        <strain evidence="2 3">SCRP324</strain>
    </source>
</reference>
<dbReference type="AlphaFoldDB" id="A0A6A3IXT7"/>
<organism evidence="2 3">
    <name type="scientific">Phytophthora rubi</name>
    <dbReference type="NCBI Taxonomy" id="129364"/>
    <lineage>
        <taxon>Eukaryota</taxon>
        <taxon>Sar</taxon>
        <taxon>Stramenopiles</taxon>
        <taxon>Oomycota</taxon>
        <taxon>Peronosporomycetes</taxon>
        <taxon>Peronosporales</taxon>
        <taxon>Peronosporaceae</taxon>
        <taxon>Phytophthora</taxon>
    </lineage>
</organism>
<accession>A0A6A3IXT7</accession>
<evidence type="ECO:0000313" key="3">
    <source>
        <dbReference type="Proteomes" id="UP000435112"/>
    </source>
</evidence>
<evidence type="ECO:0000313" key="2">
    <source>
        <dbReference type="EMBL" id="KAE8986831.1"/>
    </source>
</evidence>
<protein>
    <submittedName>
        <fullName evidence="2">Uncharacterized protein</fullName>
    </submittedName>
</protein>
<feature type="region of interest" description="Disordered" evidence="1">
    <location>
        <begin position="1"/>
        <end position="52"/>
    </location>
</feature>
<name>A0A6A3IXT7_9STRA</name>
<evidence type="ECO:0000256" key="1">
    <source>
        <dbReference type="SAM" id="MobiDB-lite"/>
    </source>
</evidence>
<sequence>MSSSSTSATLSALSPVTSSSPAEPSSSLQSSSSLSSGSSLSGSSLSSSPELASLSTESAPEVFCASWTSASCGGQLSSLDSAAPVDGALRDGVGGRRGACLRSRRLDGGWQRG</sequence>
<gene>
    <name evidence="2" type="ORF">PR002_g22230</name>
</gene>
<dbReference type="EMBL" id="QXFU01002355">
    <property type="protein sequence ID" value="KAE8986831.1"/>
    <property type="molecule type" value="Genomic_DNA"/>
</dbReference>
<comment type="caution">
    <text evidence="2">The sequence shown here is derived from an EMBL/GenBank/DDBJ whole genome shotgun (WGS) entry which is preliminary data.</text>
</comment>
<dbReference type="Proteomes" id="UP000435112">
    <property type="component" value="Unassembled WGS sequence"/>
</dbReference>
<proteinExistence type="predicted"/>